<comment type="caution">
    <text evidence="1">The sequence shown here is derived from an EMBL/GenBank/DDBJ whole genome shotgun (WGS) entry which is preliminary data.</text>
</comment>
<reference evidence="1 2" key="1">
    <citation type="journal article" date="2018" name="Nat. Biotechnol.">
        <title>A standardized bacterial taxonomy based on genome phylogeny substantially revises the tree of life.</title>
        <authorList>
            <person name="Parks D.H."/>
            <person name="Chuvochina M."/>
            <person name="Waite D.W."/>
            <person name="Rinke C."/>
            <person name="Skarshewski A."/>
            <person name="Chaumeil P.A."/>
            <person name="Hugenholtz P."/>
        </authorList>
    </citation>
    <scope>NUCLEOTIDE SEQUENCE [LARGE SCALE GENOMIC DNA]</scope>
    <source>
        <strain evidence="1">UBA9158</strain>
    </source>
</reference>
<sequence>MNYLLIAFALLVALAPLTHFLPSKRQRLQVKLRETAALNGLFVEFRELPGAVVKAHAGSSDVIYYGLRLRPSRGKGRRRCAWLLRDSCWQSVGATREPLPAALQDCRLPILAASVHEDSCGLYWQESGDGATVEHMAAILKDWAQQIP</sequence>
<protein>
    <submittedName>
        <fullName evidence="1">Uncharacterized protein</fullName>
    </submittedName>
</protein>
<dbReference type="EMBL" id="DMND01000146">
    <property type="protein sequence ID" value="HAN28182.1"/>
    <property type="molecule type" value="Genomic_DNA"/>
</dbReference>
<evidence type="ECO:0000313" key="2">
    <source>
        <dbReference type="Proteomes" id="UP000259273"/>
    </source>
</evidence>
<name>A0A3C1KN97_9GAMM</name>
<dbReference type="Proteomes" id="UP000259273">
    <property type="component" value="Unassembled WGS sequence"/>
</dbReference>
<evidence type="ECO:0000313" key="1">
    <source>
        <dbReference type="EMBL" id="HAN28182.1"/>
    </source>
</evidence>
<organism evidence="1 2">
    <name type="scientific">Haliea salexigens</name>
    <dbReference type="NCBI Taxonomy" id="287487"/>
    <lineage>
        <taxon>Bacteria</taxon>
        <taxon>Pseudomonadati</taxon>
        <taxon>Pseudomonadota</taxon>
        <taxon>Gammaproteobacteria</taxon>
        <taxon>Cellvibrionales</taxon>
        <taxon>Halieaceae</taxon>
        <taxon>Haliea</taxon>
    </lineage>
</organism>
<accession>A0A3C1KN97</accession>
<proteinExistence type="predicted"/>
<dbReference type="STRING" id="1121937.GCA_000423125_01563"/>
<dbReference type="AlphaFoldDB" id="A0A3C1KN97"/>
<gene>
    <name evidence="1" type="ORF">DCP75_10775</name>
</gene>